<sequence length="178" mass="20258">MDRFIPTRKTATTADTMELLSDRLIRYHAFPVVLISDKGPRFQPTLWQQLCHRFQMKSAMSSSYHPQTDGKTERVNRTLEQIMRAYILTEEREWELLLRARELACNITSHLPTERSPFEVMIGQNSLTAADPDIVGTLVLTLTPPITEAFRQLCDQAQSHIMKASTNKSRAPTPADGT</sequence>
<organism evidence="2 3">
    <name type="scientific">Eimeria brunetti</name>
    <dbReference type="NCBI Taxonomy" id="51314"/>
    <lineage>
        <taxon>Eukaryota</taxon>
        <taxon>Sar</taxon>
        <taxon>Alveolata</taxon>
        <taxon>Apicomplexa</taxon>
        <taxon>Conoidasida</taxon>
        <taxon>Coccidia</taxon>
        <taxon>Eucoccidiorida</taxon>
        <taxon>Eimeriorina</taxon>
        <taxon>Eimeriidae</taxon>
        <taxon>Eimeria</taxon>
    </lineage>
</organism>
<gene>
    <name evidence="2" type="ORF">EBH_0014630</name>
</gene>
<evidence type="ECO:0000313" key="2">
    <source>
        <dbReference type="EMBL" id="CDJ47094.1"/>
    </source>
</evidence>
<evidence type="ECO:0000259" key="1">
    <source>
        <dbReference type="PROSITE" id="PS50994"/>
    </source>
</evidence>
<dbReference type="InterPro" id="IPR050951">
    <property type="entry name" value="Retrovirus_Pol_polyprotein"/>
</dbReference>
<proteinExistence type="predicted"/>
<accession>U6LEW5</accession>
<dbReference type="PANTHER" id="PTHR37984:SF5">
    <property type="entry name" value="PROTEIN NYNRIN-LIKE"/>
    <property type="match status" value="1"/>
</dbReference>
<reference evidence="2" key="1">
    <citation type="submission" date="2013-10" db="EMBL/GenBank/DDBJ databases">
        <title>Genomic analysis of the causative agents of coccidiosis in chickens.</title>
        <authorList>
            <person name="Reid A.J."/>
            <person name="Blake D."/>
            <person name="Billington K."/>
            <person name="Browne H."/>
            <person name="Dunn M."/>
            <person name="Hung S."/>
            <person name="Kawahara F."/>
            <person name="Miranda-Saavedra D."/>
            <person name="Mourier T."/>
            <person name="Nagra H."/>
            <person name="Otto T.D."/>
            <person name="Rawlings N."/>
            <person name="Sanchez A."/>
            <person name="Sanders M."/>
            <person name="Subramaniam C."/>
            <person name="Tay Y."/>
            <person name="Dear P."/>
            <person name="Doerig C."/>
            <person name="Gruber A."/>
            <person name="Parkinson J."/>
            <person name="Shirley M."/>
            <person name="Wan K.L."/>
            <person name="Berriman M."/>
            <person name="Tomley F."/>
            <person name="Pain A."/>
        </authorList>
    </citation>
    <scope>NUCLEOTIDE SEQUENCE [LARGE SCALE GENOMIC DNA]</scope>
    <source>
        <strain evidence="2">Houghton</strain>
    </source>
</reference>
<dbReference type="PROSITE" id="PS50994">
    <property type="entry name" value="INTEGRASE"/>
    <property type="match status" value="1"/>
</dbReference>
<dbReference type="GO" id="GO:0015074">
    <property type="term" value="P:DNA integration"/>
    <property type="evidence" value="ECO:0007669"/>
    <property type="project" value="InterPro"/>
</dbReference>
<dbReference type="SUPFAM" id="SSF53098">
    <property type="entry name" value="Ribonuclease H-like"/>
    <property type="match status" value="1"/>
</dbReference>
<protein>
    <submittedName>
        <fullName evidence="2">Polyprotein, related</fullName>
    </submittedName>
</protein>
<feature type="domain" description="Integrase catalytic" evidence="1">
    <location>
        <begin position="1"/>
        <end position="125"/>
    </location>
</feature>
<dbReference type="InterPro" id="IPR001584">
    <property type="entry name" value="Integrase_cat-core"/>
</dbReference>
<evidence type="ECO:0000313" key="3">
    <source>
        <dbReference type="Proteomes" id="UP000030750"/>
    </source>
</evidence>
<dbReference type="EMBL" id="HG710601">
    <property type="protein sequence ID" value="CDJ47094.1"/>
    <property type="molecule type" value="Genomic_DNA"/>
</dbReference>
<dbReference type="InterPro" id="IPR036397">
    <property type="entry name" value="RNaseH_sf"/>
</dbReference>
<dbReference type="VEuPathDB" id="ToxoDB:EBH_0014630"/>
<dbReference type="Proteomes" id="UP000030750">
    <property type="component" value="Unassembled WGS sequence"/>
</dbReference>
<reference evidence="2" key="2">
    <citation type="submission" date="2013-10" db="EMBL/GenBank/DDBJ databases">
        <authorList>
            <person name="Aslett M."/>
        </authorList>
    </citation>
    <scope>NUCLEOTIDE SEQUENCE [LARGE SCALE GENOMIC DNA]</scope>
    <source>
        <strain evidence="2">Houghton</strain>
    </source>
</reference>
<dbReference type="GO" id="GO:0003676">
    <property type="term" value="F:nucleic acid binding"/>
    <property type="evidence" value="ECO:0007669"/>
    <property type="project" value="InterPro"/>
</dbReference>
<name>U6LEW5_9EIME</name>
<dbReference type="OrthoDB" id="346089at2759"/>
<dbReference type="PANTHER" id="PTHR37984">
    <property type="entry name" value="PROTEIN CBG26694"/>
    <property type="match status" value="1"/>
</dbReference>
<dbReference type="InterPro" id="IPR012337">
    <property type="entry name" value="RNaseH-like_sf"/>
</dbReference>
<dbReference type="Gene3D" id="3.30.420.10">
    <property type="entry name" value="Ribonuclease H-like superfamily/Ribonuclease H"/>
    <property type="match status" value="1"/>
</dbReference>
<keyword evidence="3" id="KW-1185">Reference proteome</keyword>
<dbReference type="AlphaFoldDB" id="U6LEW5"/>